<organism evidence="1 2">
    <name type="scientific">Xylaria curta</name>
    <dbReference type="NCBI Taxonomy" id="42375"/>
    <lineage>
        <taxon>Eukaryota</taxon>
        <taxon>Fungi</taxon>
        <taxon>Dikarya</taxon>
        <taxon>Ascomycota</taxon>
        <taxon>Pezizomycotina</taxon>
        <taxon>Sordariomycetes</taxon>
        <taxon>Xylariomycetidae</taxon>
        <taxon>Xylariales</taxon>
        <taxon>Xylariaceae</taxon>
        <taxon>Xylaria</taxon>
    </lineage>
</organism>
<evidence type="ECO:0000313" key="2">
    <source>
        <dbReference type="Proteomes" id="UP001143856"/>
    </source>
</evidence>
<evidence type="ECO:0000313" key="1">
    <source>
        <dbReference type="EMBL" id="KAJ2981374.1"/>
    </source>
</evidence>
<proteinExistence type="predicted"/>
<comment type="caution">
    <text evidence="1">The sequence shown here is derived from an EMBL/GenBank/DDBJ whole genome shotgun (WGS) entry which is preliminary data.</text>
</comment>
<dbReference type="EMBL" id="JAPDGR010001571">
    <property type="protein sequence ID" value="KAJ2981374.1"/>
    <property type="molecule type" value="Genomic_DNA"/>
</dbReference>
<keyword evidence="2" id="KW-1185">Reference proteome</keyword>
<accession>A0ACC1NQM7</accession>
<name>A0ACC1NQM7_9PEZI</name>
<dbReference type="Proteomes" id="UP001143856">
    <property type="component" value="Unassembled WGS sequence"/>
</dbReference>
<gene>
    <name evidence="1" type="ORF">NUW58_g6704</name>
</gene>
<sequence length="347" mass="38091">MKFSTIPYADAALLLSLLLAPLPATALFDCKRIVSDGKLFNLEGLKGPHSVVTSQIEGGLMHNTTYTVDICAPLKKKGKGEQCKNPTRVCAIRRLIKGDTVDEIDGVTNFAGELGPYGGGPLDPEVWRLSKVEPESEKKGLRIVLKGGFGDTESHVRRKKQTVIDFVCNKDLDGTEGEYDSEDKYEARAEDDKNEDQDNKDGNDENAPPKEVQLGIEKNPSLVFDGYSPSKDDEKLDVLHLTWSSKYVCESKADDGSGGNGDEDDGAQKPGSHWGAFTWIVILVFLGTAAYLIFGSWLNYNRYGARGWDLLPHGDTIRDIPYLLKDWARRVLNTVQGSGSRGGYSAV</sequence>
<protein>
    <submittedName>
        <fullName evidence="1">Uncharacterized protein</fullName>
    </submittedName>
</protein>
<reference evidence="1" key="1">
    <citation type="submission" date="2022-10" db="EMBL/GenBank/DDBJ databases">
        <title>Genome Sequence of Xylaria curta.</title>
        <authorList>
            <person name="Buettner E."/>
        </authorList>
    </citation>
    <scope>NUCLEOTIDE SEQUENCE</scope>
    <source>
        <strain evidence="1">Babe10</strain>
    </source>
</reference>